<dbReference type="EMBL" id="CM004395">
    <property type="protein sequence ID" value="OAY42121.1"/>
    <property type="molecule type" value="Genomic_DNA"/>
</dbReference>
<evidence type="ECO:0000313" key="1">
    <source>
        <dbReference type="EMBL" id="OAY42121.1"/>
    </source>
</evidence>
<organism evidence="1">
    <name type="scientific">Manihot esculenta</name>
    <name type="common">Cassava</name>
    <name type="synonym">Jatropha manihot</name>
    <dbReference type="NCBI Taxonomy" id="3983"/>
    <lineage>
        <taxon>Eukaryota</taxon>
        <taxon>Viridiplantae</taxon>
        <taxon>Streptophyta</taxon>
        <taxon>Embryophyta</taxon>
        <taxon>Tracheophyta</taxon>
        <taxon>Spermatophyta</taxon>
        <taxon>Magnoliopsida</taxon>
        <taxon>eudicotyledons</taxon>
        <taxon>Gunneridae</taxon>
        <taxon>Pentapetalae</taxon>
        <taxon>rosids</taxon>
        <taxon>fabids</taxon>
        <taxon>Malpighiales</taxon>
        <taxon>Euphorbiaceae</taxon>
        <taxon>Crotonoideae</taxon>
        <taxon>Manihoteae</taxon>
        <taxon>Manihot</taxon>
    </lineage>
</organism>
<reference evidence="1" key="1">
    <citation type="submission" date="2016-02" db="EMBL/GenBank/DDBJ databases">
        <title>WGS assembly of Manihot esculenta.</title>
        <authorList>
            <person name="Bredeson J.V."/>
            <person name="Prochnik S.E."/>
            <person name="Lyons J.B."/>
            <person name="Schmutz J."/>
            <person name="Grimwood J."/>
            <person name="Vrebalov J."/>
            <person name="Bart R.S."/>
            <person name="Amuge T."/>
            <person name="Ferguson M.E."/>
            <person name="Green R."/>
            <person name="Putnam N."/>
            <person name="Stites J."/>
            <person name="Rounsley S."/>
            <person name="Rokhsar D.S."/>
        </authorList>
    </citation>
    <scope>NUCLEOTIDE SEQUENCE [LARGE SCALE GENOMIC DNA]</scope>
    <source>
        <tissue evidence="1">Leaf</tissue>
    </source>
</reference>
<sequence>MSLIESTKLISMSDSPLLFHSQCSIIFECGASHSFHFLYYSLIISSN</sequence>
<accession>A0A2C9VB16</accession>
<dbReference type="AlphaFoldDB" id="A0A2C9VB16"/>
<gene>
    <name evidence="1" type="ORF">MANES_09G154800</name>
</gene>
<name>A0A2C9VB16_MANES</name>
<protein>
    <submittedName>
        <fullName evidence="1">Uncharacterized protein</fullName>
    </submittedName>
</protein>
<proteinExistence type="predicted"/>